<accession>A0A371IBW6</accession>
<feature type="compositionally biased region" description="Polar residues" evidence="1">
    <location>
        <begin position="38"/>
        <end position="47"/>
    </location>
</feature>
<comment type="caution">
    <text evidence="2">The sequence shown here is derived from an EMBL/GenBank/DDBJ whole genome shotgun (WGS) entry which is preliminary data.</text>
</comment>
<evidence type="ECO:0000256" key="1">
    <source>
        <dbReference type="SAM" id="MobiDB-lite"/>
    </source>
</evidence>
<proteinExistence type="predicted"/>
<name>A0A371IBW6_MUCPR</name>
<evidence type="ECO:0000313" key="2">
    <source>
        <dbReference type="EMBL" id="RDY12454.1"/>
    </source>
</evidence>
<feature type="compositionally biased region" description="Basic and acidic residues" evidence="1">
    <location>
        <begin position="102"/>
        <end position="121"/>
    </location>
</feature>
<keyword evidence="3" id="KW-1185">Reference proteome</keyword>
<dbReference type="EMBL" id="QJKJ01000463">
    <property type="protein sequence ID" value="RDY12454.1"/>
    <property type="molecule type" value="Genomic_DNA"/>
</dbReference>
<evidence type="ECO:0000313" key="3">
    <source>
        <dbReference type="Proteomes" id="UP000257109"/>
    </source>
</evidence>
<feature type="compositionally biased region" description="Basic residues" evidence="1">
    <location>
        <begin position="49"/>
        <end position="59"/>
    </location>
</feature>
<dbReference type="AlphaFoldDB" id="A0A371IBW6"/>
<feature type="non-terminal residue" evidence="2">
    <location>
        <position position="1"/>
    </location>
</feature>
<gene>
    <name evidence="2" type="ORF">CR513_02753</name>
</gene>
<feature type="region of interest" description="Disordered" evidence="1">
    <location>
        <begin position="98"/>
        <end position="123"/>
    </location>
</feature>
<feature type="region of interest" description="Disordered" evidence="1">
    <location>
        <begin position="38"/>
        <end position="76"/>
    </location>
</feature>
<dbReference type="Proteomes" id="UP000257109">
    <property type="component" value="Unassembled WGS sequence"/>
</dbReference>
<reference evidence="2" key="1">
    <citation type="submission" date="2018-05" db="EMBL/GenBank/DDBJ databases">
        <title>Draft genome of Mucuna pruriens seed.</title>
        <authorList>
            <person name="Nnadi N.E."/>
            <person name="Vos R."/>
            <person name="Hasami M.H."/>
            <person name="Devisetty U.K."/>
            <person name="Aguiy J.C."/>
        </authorList>
    </citation>
    <scope>NUCLEOTIDE SEQUENCE [LARGE SCALE GENOMIC DNA]</scope>
    <source>
        <strain evidence="2">JCA_2017</strain>
    </source>
</reference>
<sequence>MPHNSRHHATPRNMDSLVEAMGKGTRLGASPRTKISSFHLPSTQVGPHSSRKHTHHRGVHNVARQDRRVSPGKPSLQVCEETGRSRLLSMKIERTLSQGGTKVEKGCDPQHARTPQREQTLRRKGTSRLRGFINTIAGGIRWWVFELGQKAISTHYQQRSYQP</sequence>
<protein>
    <submittedName>
        <fullName evidence="2">Uncharacterized protein</fullName>
    </submittedName>
</protein>
<organism evidence="2 3">
    <name type="scientific">Mucuna pruriens</name>
    <name type="common">Velvet bean</name>
    <name type="synonym">Dolichos pruriens</name>
    <dbReference type="NCBI Taxonomy" id="157652"/>
    <lineage>
        <taxon>Eukaryota</taxon>
        <taxon>Viridiplantae</taxon>
        <taxon>Streptophyta</taxon>
        <taxon>Embryophyta</taxon>
        <taxon>Tracheophyta</taxon>
        <taxon>Spermatophyta</taxon>
        <taxon>Magnoliopsida</taxon>
        <taxon>eudicotyledons</taxon>
        <taxon>Gunneridae</taxon>
        <taxon>Pentapetalae</taxon>
        <taxon>rosids</taxon>
        <taxon>fabids</taxon>
        <taxon>Fabales</taxon>
        <taxon>Fabaceae</taxon>
        <taxon>Papilionoideae</taxon>
        <taxon>50 kb inversion clade</taxon>
        <taxon>NPAAA clade</taxon>
        <taxon>indigoferoid/millettioid clade</taxon>
        <taxon>Phaseoleae</taxon>
        <taxon>Mucuna</taxon>
    </lineage>
</organism>